<organism evidence="1 2">
    <name type="scientific">Sulfitobacter indolifex HEL-45</name>
    <dbReference type="NCBI Taxonomy" id="391624"/>
    <lineage>
        <taxon>Bacteria</taxon>
        <taxon>Pseudomonadati</taxon>
        <taxon>Pseudomonadota</taxon>
        <taxon>Alphaproteobacteria</taxon>
        <taxon>Rhodobacterales</taxon>
        <taxon>Roseobacteraceae</taxon>
        <taxon>Sulfitobacter</taxon>
    </lineage>
</organism>
<protein>
    <submittedName>
        <fullName evidence="1">Uncharacterized protein</fullName>
    </submittedName>
</protein>
<name>A0ABM9X515_9RHOB</name>
<gene>
    <name evidence="1" type="ORF">OIHEL45_16114</name>
</gene>
<evidence type="ECO:0000313" key="2">
    <source>
        <dbReference type="Proteomes" id="UP000003257"/>
    </source>
</evidence>
<dbReference type="EMBL" id="ABID01000004">
    <property type="protein sequence ID" value="EDQ04470.1"/>
    <property type="molecule type" value="Genomic_DNA"/>
</dbReference>
<reference evidence="1 2" key="1">
    <citation type="submission" date="2007-11" db="EMBL/GenBank/DDBJ databases">
        <authorList>
            <person name="Wagner-Dobler I."/>
            <person name="Ferriera S."/>
            <person name="Johnson J."/>
            <person name="Kravitz S."/>
            <person name="Beeson K."/>
            <person name="Sutton G."/>
            <person name="Rogers Y.-H."/>
            <person name="Friedman R."/>
            <person name="Frazier M."/>
            <person name="Venter J.C."/>
        </authorList>
    </citation>
    <scope>NUCLEOTIDE SEQUENCE [LARGE SCALE GENOMIC DNA]</scope>
    <source>
        <strain evidence="1 2">HEL-45</strain>
    </source>
</reference>
<keyword evidence="2" id="KW-1185">Reference proteome</keyword>
<proteinExistence type="predicted"/>
<sequence length="60" mass="7179">MFDWQGIEKAHQLPAKIEKFTVNPANGKNLYRQALVFQLLIHFFSRAVMIQLRRRPRQAR</sequence>
<dbReference type="Proteomes" id="UP000003257">
    <property type="component" value="Unassembled WGS sequence"/>
</dbReference>
<evidence type="ECO:0000313" key="1">
    <source>
        <dbReference type="EMBL" id="EDQ04470.1"/>
    </source>
</evidence>
<comment type="caution">
    <text evidence="1">The sequence shown here is derived from an EMBL/GenBank/DDBJ whole genome shotgun (WGS) entry which is preliminary data.</text>
</comment>
<accession>A0ABM9X515</accession>